<dbReference type="InterPro" id="IPR009100">
    <property type="entry name" value="AcylCoA_DH/oxidase_NM_dom_sf"/>
</dbReference>
<dbReference type="InterPro" id="IPR052166">
    <property type="entry name" value="Diverse_Acyl-CoA_DH"/>
</dbReference>
<evidence type="ECO:0000313" key="11">
    <source>
        <dbReference type="EMBL" id="NMG17582.1"/>
    </source>
</evidence>
<gene>
    <name evidence="11" type="ORF">GPA24_18985</name>
</gene>
<proteinExistence type="inferred from homology"/>
<evidence type="ECO:0000256" key="6">
    <source>
        <dbReference type="RuleBase" id="RU362125"/>
    </source>
</evidence>
<dbReference type="EMBL" id="WTVP01000090">
    <property type="protein sequence ID" value="NMG17582.1"/>
    <property type="molecule type" value="Genomic_DNA"/>
</dbReference>
<keyword evidence="4 6" id="KW-0274">FAD</keyword>
<dbReference type="Pfam" id="PF02771">
    <property type="entry name" value="Acyl-CoA_dh_N"/>
    <property type="match status" value="1"/>
</dbReference>
<keyword evidence="12" id="KW-1185">Reference proteome</keyword>
<evidence type="ECO:0000259" key="8">
    <source>
        <dbReference type="Pfam" id="PF02770"/>
    </source>
</evidence>
<feature type="domain" description="Acetyl-CoA dehydrogenase-like C-terminal" evidence="10">
    <location>
        <begin position="470"/>
        <end position="605"/>
    </location>
</feature>
<dbReference type="InterPro" id="IPR037069">
    <property type="entry name" value="AcylCoA_DH/ox_N_sf"/>
</dbReference>
<dbReference type="InterPro" id="IPR046373">
    <property type="entry name" value="Acyl-CoA_Oxase/DH_mid-dom_sf"/>
</dbReference>
<comment type="caution">
    <text evidence="11">The sequence shown here is derived from an EMBL/GenBank/DDBJ whole genome shotgun (WGS) entry which is preliminary data.</text>
</comment>
<dbReference type="Gene3D" id="2.40.110.10">
    <property type="entry name" value="Butyryl-CoA Dehydrogenase, subunit A, domain 2"/>
    <property type="match status" value="1"/>
</dbReference>
<evidence type="ECO:0000256" key="4">
    <source>
        <dbReference type="ARBA" id="ARBA00022827"/>
    </source>
</evidence>
<dbReference type="Gene3D" id="1.10.540.10">
    <property type="entry name" value="Acyl-CoA dehydrogenase/oxidase, N-terminal domain"/>
    <property type="match status" value="1"/>
</dbReference>
<keyword evidence="3 6" id="KW-0285">Flavoprotein</keyword>
<evidence type="ECO:0000256" key="5">
    <source>
        <dbReference type="ARBA" id="ARBA00023002"/>
    </source>
</evidence>
<evidence type="ECO:0000256" key="2">
    <source>
        <dbReference type="ARBA" id="ARBA00009347"/>
    </source>
</evidence>
<evidence type="ECO:0000259" key="9">
    <source>
        <dbReference type="Pfam" id="PF02771"/>
    </source>
</evidence>
<dbReference type="InterPro" id="IPR013786">
    <property type="entry name" value="AcylCoA_DH/ox_N"/>
</dbReference>
<dbReference type="SUPFAM" id="SSF56645">
    <property type="entry name" value="Acyl-CoA dehydrogenase NM domain-like"/>
    <property type="match status" value="1"/>
</dbReference>
<dbReference type="InterPro" id="IPR036250">
    <property type="entry name" value="AcylCo_DH-like_C"/>
</dbReference>
<comment type="cofactor">
    <cofactor evidence="1 6">
        <name>FAD</name>
        <dbReference type="ChEBI" id="CHEBI:57692"/>
    </cofactor>
</comment>
<reference evidence="11 12" key="1">
    <citation type="submission" date="2019-12" db="EMBL/GenBank/DDBJ databases">
        <title>Comparative genomics gives insights into the taxonomy of the Azoarcus-Aromatoleum group and reveals separate origins of nif in the plant-associated Azoarcus and non-plant-associated Aromatoleum sub-groups.</title>
        <authorList>
            <person name="Lafos M."/>
            <person name="Maluk M."/>
            <person name="Batista M."/>
            <person name="Junghare M."/>
            <person name="Carmona M."/>
            <person name="Faoro H."/>
            <person name="Cruz L.M."/>
            <person name="Battistoni F."/>
            <person name="De Souza E."/>
            <person name="Pedrosa F."/>
            <person name="Chen W.-M."/>
            <person name="Poole P.S."/>
            <person name="Dixon R.A."/>
            <person name="James E.K."/>
        </authorList>
    </citation>
    <scope>NUCLEOTIDE SEQUENCE [LARGE SCALE GENOMIC DNA]</scope>
    <source>
        <strain evidence="11 12">PbN1</strain>
    </source>
</reference>
<name>A0ABX1P1S5_9RHOO</name>
<accession>A0ABX1P1S5</accession>
<evidence type="ECO:0000259" key="7">
    <source>
        <dbReference type="Pfam" id="PF00441"/>
    </source>
</evidence>
<dbReference type="RefSeq" id="WP_169204085.1">
    <property type="nucleotide sequence ID" value="NZ_CP059467.1"/>
</dbReference>
<dbReference type="Pfam" id="PF02770">
    <property type="entry name" value="Acyl-CoA_dh_M"/>
    <property type="match status" value="1"/>
</dbReference>
<dbReference type="Pfam" id="PF12806">
    <property type="entry name" value="Acyl-CoA_dh_C"/>
    <property type="match status" value="1"/>
</dbReference>
<dbReference type="SUPFAM" id="SSF47203">
    <property type="entry name" value="Acyl-CoA dehydrogenase C-terminal domain-like"/>
    <property type="match status" value="1"/>
</dbReference>
<feature type="domain" description="Acyl-CoA dehydrogenase/oxidase C-terminal" evidence="7">
    <location>
        <begin position="284"/>
        <end position="452"/>
    </location>
</feature>
<evidence type="ECO:0000256" key="3">
    <source>
        <dbReference type="ARBA" id="ARBA00022630"/>
    </source>
</evidence>
<dbReference type="Proteomes" id="UP000633943">
    <property type="component" value="Unassembled WGS sequence"/>
</dbReference>
<keyword evidence="5 6" id="KW-0560">Oxidoreductase</keyword>
<dbReference type="Gene3D" id="1.20.140.10">
    <property type="entry name" value="Butyryl-CoA Dehydrogenase, subunit A, domain 3"/>
    <property type="match status" value="1"/>
</dbReference>
<dbReference type="InterPro" id="IPR009075">
    <property type="entry name" value="AcylCo_DH/oxidase_C"/>
</dbReference>
<sequence>MSQYDAPIQAMRFIIENLVGLDEIATLPGFEDATPDIAAAILDEAGKFTGEVLAPLNRVGDLQGCRVEDGVVTTPDGWREAYDAYRDGGWSTIGAPSSFGGQNMPKLVATAVTEMLQSANLGFSLMPMLTDGAAAALLTAGSHAIKQKYLPKMVAGEWGGTMNLTEPQAGSDLAAIRTRAEPVADGSYRIVGQKIFITYGEHELTENIIHLVLARLPDAPPGVKGISLFVVPKVLVEDDGSLGARNDVRCVSLEHKLGIHGSPTCVMAFGDAGGATGYLVGEPNRGLEYMFIMMNEARFGVGLQGVAIAERAYQQALAYANERVQGRDAITGVHNVAIVAHPDVRRMLLRMKSRTQAARMLAYWVAGQFDLAHAHPDAPVCETARLMVDFLIPIVKGWSTEIGNDSAYLGVQVHGGMGFIEETGAAQHMRDARILTIYEGTTGIQANDLVMRKLLRGGSEGLTLLGGQMRAVVASLKTVDDETIAAFVPRLETCIEQFEAAAWHLLEAGKRDAGERDVGERDVGERDAGERDVGKALWVAVPFLMLMGTACGAWMWGKAALAAKGLLDRGEGDPEFNREQIALAQFYMTHVATEAAGFAATVTEGLGHNAAALCA</sequence>
<evidence type="ECO:0000259" key="10">
    <source>
        <dbReference type="Pfam" id="PF12806"/>
    </source>
</evidence>
<protein>
    <submittedName>
        <fullName evidence="11">Acyl-CoA dehydrogenase</fullName>
    </submittedName>
</protein>
<dbReference type="PANTHER" id="PTHR42803:SF1">
    <property type="entry name" value="BROAD-SPECIFICITY LINEAR ACYL-COA DEHYDROGENASE FADE5"/>
    <property type="match status" value="1"/>
</dbReference>
<comment type="similarity">
    <text evidence="2 6">Belongs to the acyl-CoA dehydrogenase family.</text>
</comment>
<dbReference type="InterPro" id="IPR006091">
    <property type="entry name" value="Acyl-CoA_Oxase/DH_mid-dom"/>
</dbReference>
<evidence type="ECO:0000313" key="12">
    <source>
        <dbReference type="Proteomes" id="UP000633943"/>
    </source>
</evidence>
<evidence type="ECO:0000256" key="1">
    <source>
        <dbReference type="ARBA" id="ARBA00001974"/>
    </source>
</evidence>
<dbReference type="Pfam" id="PF00441">
    <property type="entry name" value="Acyl-CoA_dh_1"/>
    <property type="match status" value="1"/>
</dbReference>
<organism evidence="11 12">
    <name type="scientific">Aromatoleum bremense</name>
    <dbReference type="NCBI Taxonomy" id="76115"/>
    <lineage>
        <taxon>Bacteria</taxon>
        <taxon>Pseudomonadati</taxon>
        <taxon>Pseudomonadota</taxon>
        <taxon>Betaproteobacteria</taxon>
        <taxon>Rhodocyclales</taxon>
        <taxon>Rhodocyclaceae</taxon>
        <taxon>Aromatoleum</taxon>
    </lineage>
</organism>
<feature type="domain" description="Acyl-CoA dehydrogenase/oxidase N-terminal" evidence="9">
    <location>
        <begin position="41"/>
        <end position="157"/>
    </location>
</feature>
<dbReference type="PANTHER" id="PTHR42803">
    <property type="entry name" value="ACYL-COA DEHYDROGENASE"/>
    <property type="match status" value="1"/>
</dbReference>
<feature type="domain" description="Acyl-CoA oxidase/dehydrogenase middle" evidence="8">
    <location>
        <begin position="162"/>
        <end position="271"/>
    </location>
</feature>
<dbReference type="InterPro" id="IPR025878">
    <property type="entry name" value="Acyl-CoA_dh-like_C_dom"/>
</dbReference>